<reference evidence="2 3" key="2">
    <citation type="submission" date="2015-05" db="EMBL/GenBank/DDBJ databases">
        <title>Lifestyle Evolution in Cyanobacterial Symbionts of Sponges.</title>
        <authorList>
            <person name="Burgsdorf I."/>
            <person name="Slaby B.M."/>
            <person name="Handley K.M."/>
            <person name="Haber M."/>
            <person name="Blom J."/>
            <person name="Marshall C.W."/>
            <person name="Gilbert J.A."/>
            <person name="Hentschel U."/>
            <person name="Steindler L."/>
        </authorList>
    </citation>
    <scope>NUCLEOTIDE SEQUENCE [LARGE SCALE GENOMIC DNA]</scope>
    <source>
        <strain evidence="2">15L</strain>
    </source>
</reference>
<reference evidence="2 3" key="1">
    <citation type="submission" date="2015-02" db="EMBL/GenBank/DDBJ databases">
        <authorList>
            <person name="Slaby B."/>
            <person name="Hentschel U."/>
        </authorList>
    </citation>
    <scope>NUCLEOTIDE SEQUENCE [LARGE SCALE GENOMIC DNA]</scope>
    <source>
        <strain evidence="2">15L</strain>
    </source>
</reference>
<feature type="domain" description="SprT-like" evidence="1">
    <location>
        <begin position="3"/>
        <end position="156"/>
    </location>
</feature>
<dbReference type="Pfam" id="PF10263">
    <property type="entry name" value="SprT-like"/>
    <property type="match status" value="1"/>
</dbReference>
<dbReference type="PATRIC" id="fig|1608419.3.peg.2052"/>
<dbReference type="PANTHER" id="PTHR21220">
    <property type="entry name" value="DNA-DEPENDENT METALLOPROTEASE SPRTN"/>
    <property type="match status" value="1"/>
</dbReference>
<dbReference type="GO" id="GO:0031593">
    <property type="term" value="F:polyubiquitin modification-dependent protein binding"/>
    <property type="evidence" value="ECO:0007669"/>
    <property type="project" value="TreeGrafter"/>
</dbReference>
<dbReference type="Proteomes" id="UP000035037">
    <property type="component" value="Unassembled WGS sequence"/>
</dbReference>
<dbReference type="EMBL" id="JYFQ01000065">
    <property type="protein sequence ID" value="KKZ13871.1"/>
    <property type="molecule type" value="Genomic_DNA"/>
</dbReference>
<evidence type="ECO:0000313" key="3">
    <source>
        <dbReference type="Proteomes" id="UP000035037"/>
    </source>
</evidence>
<dbReference type="SMART" id="SM00731">
    <property type="entry name" value="SprT"/>
    <property type="match status" value="1"/>
</dbReference>
<evidence type="ECO:0000259" key="1">
    <source>
        <dbReference type="SMART" id="SM00731"/>
    </source>
</evidence>
<gene>
    <name evidence="2" type="ORF">TQ37_03060</name>
</gene>
<organism evidence="2 3">
    <name type="scientific">Candidatus Synechococcus spongiarum 15L</name>
    <dbReference type="NCBI Taxonomy" id="1608419"/>
    <lineage>
        <taxon>Bacteria</taxon>
        <taxon>Bacillati</taxon>
        <taxon>Cyanobacteriota</taxon>
        <taxon>Cyanophyceae</taxon>
        <taxon>Synechococcales</taxon>
        <taxon>Synechococcaceae</taxon>
        <taxon>Synechococcus</taxon>
    </lineage>
</organism>
<dbReference type="AlphaFoldDB" id="A0A0G8AXG7"/>
<dbReference type="GO" id="GO:0004222">
    <property type="term" value="F:metalloendopeptidase activity"/>
    <property type="evidence" value="ECO:0007669"/>
    <property type="project" value="InterPro"/>
</dbReference>
<dbReference type="GO" id="GO:0006974">
    <property type="term" value="P:DNA damage response"/>
    <property type="evidence" value="ECO:0007669"/>
    <property type="project" value="InterPro"/>
</dbReference>
<dbReference type="InterPro" id="IPR006640">
    <property type="entry name" value="SprT-like_domain"/>
</dbReference>
<comment type="caution">
    <text evidence="2">The sequence shown here is derived from an EMBL/GenBank/DDBJ whole genome shotgun (WGS) entry which is preliminary data.</text>
</comment>
<dbReference type="InterPro" id="IPR044245">
    <property type="entry name" value="Spartan"/>
</dbReference>
<accession>A0A0G8AXG7</accession>
<evidence type="ECO:0000313" key="2">
    <source>
        <dbReference type="EMBL" id="KKZ13871.1"/>
    </source>
</evidence>
<dbReference type="PANTHER" id="PTHR21220:SF0">
    <property type="entry name" value="DNA-DEPENDENT METALLOPROTEASE SPRTN"/>
    <property type="match status" value="1"/>
</dbReference>
<dbReference type="GO" id="GO:0003697">
    <property type="term" value="F:single-stranded DNA binding"/>
    <property type="evidence" value="ECO:0007669"/>
    <property type="project" value="InterPro"/>
</dbReference>
<proteinExistence type="predicted"/>
<sequence>MGIAFLPPLFHRYNQTFFDQAIPYDQLCLGWSRRMSRAAGSYRRRGGLAAINLSLPVLSPLPTSATHSTLVHEMIHAWVDLVLHRRESHGPCFHAKMEDINGRRTGLTVSVRHRFPIPRTPASWQARCECCGTVTPYQRRVKGLACRACCRRSNGGRWDQRFLLRFERHPAGGQQDQASVG</sequence>
<protein>
    <recommendedName>
        <fullName evidence="1">SprT-like domain-containing protein</fullName>
    </recommendedName>
</protein>
<name>A0A0G8AXG7_9SYNE</name>